<feature type="region of interest" description="Disordered" evidence="1">
    <location>
        <begin position="375"/>
        <end position="415"/>
    </location>
</feature>
<evidence type="ECO:0000259" key="3">
    <source>
        <dbReference type="PROSITE" id="PS50174"/>
    </source>
</evidence>
<organism evidence="4 5">
    <name type="scientific">Nesidiocoris tenuis</name>
    <dbReference type="NCBI Taxonomy" id="355587"/>
    <lineage>
        <taxon>Eukaryota</taxon>
        <taxon>Metazoa</taxon>
        <taxon>Ecdysozoa</taxon>
        <taxon>Arthropoda</taxon>
        <taxon>Hexapoda</taxon>
        <taxon>Insecta</taxon>
        <taxon>Pterygota</taxon>
        <taxon>Neoptera</taxon>
        <taxon>Paraneoptera</taxon>
        <taxon>Hemiptera</taxon>
        <taxon>Heteroptera</taxon>
        <taxon>Panheteroptera</taxon>
        <taxon>Cimicomorpha</taxon>
        <taxon>Miridae</taxon>
        <taxon>Dicyphina</taxon>
        <taxon>Nesidiocoris</taxon>
    </lineage>
</organism>
<dbReference type="InterPro" id="IPR041591">
    <property type="entry name" value="OCRE"/>
</dbReference>
<dbReference type="InterPro" id="IPR036322">
    <property type="entry name" value="WD40_repeat_dom_sf"/>
</dbReference>
<reference evidence="4 5" key="1">
    <citation type="submission" date="2020-02" db="EMBL/GenBank/DDBJ databases">
        <authorList>
            <person name="Ferguson B K."/>
        </authorList>
    </citation>
    <scope>NUCLEOTIDE SEQUENCE [LARGE SCALE GENOMIC DNA]</scope>
</reference>
<feature type="domain" description="G-patch" evidence="3">
    <location>
        <begin position="667"/>
        <end position="713"/>
    </location>
</feature>
<dbReference type="PROSITE" id="PS50006">
    <property type="entry name" value="FHA_DOMAIN"/>
    <property type="match status" value="1"/>
</dbReference>
<protein>
    <recommendedName>
        <fullName evidence="6">G-patch domain-containing protein</fullName>
    </recommendedName>
</protein>
<dbReference type="Pfam" id="PF17780">
    <property type="entry name" value="OCRE"/>
    <property type="match status" value="1"/>
</dbReference>
<dbReference type="GO" id="GO:0003676">
    <property type="term" value="F:nucleic acid binding"/>
    <property type="evidence" value="ECO:0007669"/>
    <property type="project" value="InterPro"/>
</dbReference>
<dbReference type="AlphaFoldDB" id="A0A6H5GVT7"/>
<feature type="compositionally biased region" description="Basic and acidic residues" evidence="1">
    <location>
        <begin position="634"/>
        <end position="657"/>
    </location>
</feature>
<accession>A0A6H5GVT7</accession>
<dbReference type="Pfam" id="PF01585">
    <property type="entry name" value="G-patch"/>
    <property type="match status" value="1"/>
</dbReference>
<dbReference type="InterPro" id="IPR000253">
    <property type="entry name" value="FHA_dom"/>
</dbReference>
<dbReference type="InterPro" id="IPR000467">
    <property type="entry name" value="G_patch_dom"/>
</dbReference>
<dbReference type="CDD" id="cd01040">
    <property type="entry name" value="Mb-like"/>
    <property type="match status" value="1"/>
</dbReference>
<dbReference type="SUPFAM" id="SSF49879">
    <property type="entry name" value="SMAD/FHA domain"/>
    <property type="match status" value="1"/>
</dbReference>
<dbReference type="InterPro" id="IPR015943">
    <property type="entry name" value="WD40/YVTN_repeat-like_dom_sf"/>
</dbReference>
<evidence type="ECO:0000259" key="2">
    <source>
        <dbReference type="PROSITE" id="PS50006"/>
    </source>
</evidence>
<dbReference type="InterPro" id="IPR012292">
    <property type="entry name" value="Globin/Proto"/>
</dbReference>
<evidence type="ECO:0008006" key="6">
    <source>
        <dbReference type="Google" id="ProtNLM"/>
    </source>
</evidence>
<feature type="domain" description="FHA" evidence="2">
    <location>
        <begin position="496"/>
        <end position="549"/>
    </location>
</feature>
<gene>
    <name evidence="4" type="ORF">NTEN_LOCUS12697</name>
</gene>
<dbReference type="Gene3D" id="2.130.10.10">
    <property type="entry name" value="YVTN repeat-like/Quinoprotein amine dehydrogenase"/>
    <property type="match status" value="2"/>
</dbReference>
<dbReference type="InterPro" id="IPR008984">
    <property type="entry name" value="SMAD_FHA_dom_sf"/>
</dbReference>
<dbReference type="InterPro" id="IPR000971">
    <property type="entry name" value="Globin"/>
</dbReference>
<dbReference type="InterPro" id="IPR044399">
    <property type="entry name" value="Mb-like_M"/>
</dbReference>
<dbReference type="EMBL" id="CADCXU010019053">
    <property type="protein sequence ID" value="CAB0007413.1"/>
    <property type="molecule type" value="Genomic_DNA"/>
</dbReference>
<keyword evidence="5" id="KW-1185">Reference proteome</keyword>
<dbReference type="SUPFAM" id="SSF46458">
    <property type="entry name" value="Globin-like"/>
    <property type="match status" value="1"/>
</dbReference>
<dbReference type="PROSITE" id="PS50174">
    <property type="entry name" value="G_PATCH"/>
    <property type="match status" value="1"/>
</dbReference>
<dbReference type="SUPFAM" id="SSF50978">
    <property type="entry name" value="WD40 repeat-like"/>
    <property type="match status" value="1"/>
</dbReference>
<dbReference type="PANTHER" id="PTHR23106:SF24">
    <property type="entry name" value="ANGIOGENIC FACTOR WITH G PATCH AND FHA DOMAINS 1"/>
    <property type="match status" value="1"/>
</dbReference>
<dbReference type="Pfam" id="PF00498">
    <property type="entry name" value="FHA"/>
    <property type="match status" value="1"/>
</dbReference>
<dbReference type="Gene3D" id="1.10.490.10">
    <property type="entry name" value="Globins"/>
    <property type="match status" value="1"/>
</dbReference>
<dbReference type="GO" id="GO:0019825">
    <property type="term" value="F:oxygen binding"/>
    <property type="evidence" value="ECO:0007669"/>
    <property type="project" value="InterPro"/>
</dbReference>
<dbReference type="GO" id="GO:0020037">
    <property type="term" value="F:heme binding"/>
    <property type="evidence" value="ECO:0007669"/>
    <property type="project" value="InterPro"/>
</dbReference>
<name>A0A6H5GVT7_9HEMI</name>
<evidence type="ECO:0000313" key="5">
    <source>
        <dbReference type="Proteomes" id="UP000479000"/>
    </source>
</evidence>
<proteinExistence type="predicted"/>
<dbReference type="OrthoDB" id="2538319at2759"/>
<evidence type="ECO:0000313" key="4">
    <source>
        <dbReference type="EMBL" id="CAB0007413.1"/>
    </source>
</evidence>
<dbReference type="Proteomes" id="UP000479000">
    <property type="component" value="Unassembled WGS sequence"/>
</dbReference>
<dbReference type="InterPro" id="IPR009050">
    <property type="entry name" value="Globin-like_sf"/>
</dbReference>
<dbReference type="SMART" id="SM00240">
    <property type="entry name" value="FHA"/>
    <property type="match status" value="1"/>
</dbReference>
<dbReference type="PANTHER" id="PTHR23106">
    <property type="entry name" value="ANGIOGENIC FACTOR WITH G PATCH AND FHA DOMAINS 1"/>
    <property type="match status" value="1"/>
</dbReference>
<dbReference type="InterPro" id="IPR053027">
    <property type="entry name" value="AGGF1"/>
</dbReference>
<sequence length="821" mass="91321">MAKTPDPVYSFRGEMKDILCILLTERSIESGDLKLLLGTVQGIVHQWDLKMKREEKKIRVGEMACVSLVETSSGFATLEKGESLKIWTTSWDLLKKIDIDYCGFCNLAYSSGKLFYPKNDGKIGIIDTSDDFSEKSQLFYKYNKKHGEVMYIKMLAGSKNIIACYESGLIAVWDCESGMVVCETEISDTPMCADYCESTSALVIGTVGNSLAKFTLKSDTLELECRREITNPGVSSVSLRDDGKLCAATCWDGNVRYFSTKSMKLLAVLDNKSTPNCAIFNKIERPHCAKGLVLVGGNDGRVWDLKNLAEDVRSVAEQTLNQSAFVYDSQSGNYYNHEQQCYYIPDHKLYYYVANKAYYTYDEETNAMKFYSSTEPQYQDSSGSSTTQENVDADKNSTPPSSSAAEVSSMETASKPLRAFDDEIEEGEIVDEDDEEGEIKSNPASPQMVICASPTRNDLNVEPDGHCAPCIRITVRECSSARLEVGQLFIITRTGGSLGREGDHDIVVPDDSVSKKHLTFHYAYREGVDVYEIVDGCSRNNTFLNGLQMRKGQPYLLEHGAVLKVGGTTLLCHIHAGRDTCAECEPSCLGFMTPLSPQQAQPQGSLRQRHAQEVQQIKKKFGLSGPQSGPRLPKGYEDKSKLRRETVGSSHDSEKTESTSTDAPLRSDNKGYGMLAKMGWKEGQGVGKSSDGAKEPVNVTVKLSKRGLGCPEDDYVPPSKPKSKSKTLQITKQRFEALFERFPDYQKKFPMYDYKTMLTNNNAFVPHMRAVVTSLNNIIMRLGDEKSIPKIMDYIASAHFARAVGTKELEVRILRNGKIFS</sequence>
<dbReference type="Gene3D" id="2.60.200.20">
    <property type="match status" value="1"/>
</dbReference>
<evidence type="ECO:0000256" key="1">
    <source>
        <dbReference type="SAM" id="MobiDB-lite"/>
    </source>
</evidence>
<feature type="region of interest" description="Disordered" evidence="1">
    <location>
        <begin position="619"/>
        <end position="670"/>
    </location>
</feature>
<dbReference type="SMART" id="SM00443">
    <property type="entry name" value="G_patch"/>
    <property type="match status" value="1"/>
</dbReference>
<feature type="compositionally biased region" description="Polar residues" evidence="1">
    <location>
        <begin position="375"/>
        <end position="412"/>
    </location>
</feature>
<dbReference type="Pfam" id="PF00042">
    <property type="entry name" value="Globin"/>
    <property type="match status" value="1"/>
</dbReference>